<feature type="region of interest" description="Disordered" evidence="1">
    <location>
        <begin position="472"/>
        <end position="534"/>
    </location>
</feature>
<feature type="compositionally biased region" description="Basic and acidic residues" evidence="1">
    <location>
        <begin position="183"/>
        <end position="199"/>
    </location>
</feature>
<feature type="region of interest" description="Disordered" evidence="1">
    <location>
        <begin position="555"/>
        <end position="583"/>
    </location>
</feature>
<dbReference type="OrthoDB" id="2940563at2"/>
<accession>A0A366EZR0</accession>
<dbReference type="Proteomes" id="UP000252118">
    <property type="component" value="Unassembled WGS sequence"/>
</dbReference>
<protein>
    <submittedName>
        <fullName evidence="2">Uncharacterized protein</fullName>
    </submittedName>
</protein>
<evidence type="ECO:0000256" key="1">
    <source>
        <dbReference type="SAM" id="MobiDB-lite"/>
    </source>
</evidence>
<proteinExistence type="predicted"/>
<comment type="caution">
    <text evidence="2">The sequence shown here is derived from an EMBL/GenBank/DDBJ whole genome shotgun (WGS) entry which is preliminary data.</text>
</comment>
<feature type="compositionally biased region" description="Polar residues" evidence="1">
    <location>
        <begin position="493"/>
        <end position="511"/>
    </location>
</feature>
<feature type="compositionally biased region" description="Polar residues" evidence="1">
    <location>
        <begin position="238"/>
        <end position="252"/>
    </location>
</feature>
<evidence type="ECO:0000313" key="2">
    <source>
        <dbReference type="EMBL" id="RBP07834.1"/>
    </source>
</evidence>
<gene>
    <name evidence="2" type="ORF">DET59_101202</name>
</gene>
<name>A0A366EZR0_9BACI</name>
<organism evidence="2 3">
    <name type="scientific">Rossellomorea aquimaris</name>
    <dbReference type="NCBI Taxonomy" id="189382"/>
    <lineage>
        <taxon>Bacteria</taxon>
        <taxon>Bacillati</taxon>
        <taxon>Bacillota</taxon>
        <taxon>Bacilli</taxon>
        <taxon>Bacillales</taxon>
        <taxon>Bacillaceae</taxon>
        <taxon>Rossellomorea</taxon>
    </lineage>
</organism>
<evidence type="ECO:0000313" key="3">
    <source>
        <dbReference type="Proteomes" id="UP000252118"/>
    </source>
</evidence>
<dbReference type="AlphaFoldDB" id="A0A366EZR0"/>
<feature type="compositionally biased region" description="Basic and acidic residues" evidence="1">
    <location>
        <begin position="212"/>
        <end position="232"/>
    </location>
</feature>
<dbReference type="RefSeq" id="WP_113967735.1">
    <property type="nucleotide sequence ID" value="NZ_QNRJ01000001.1"/>
</dbReference>
<reference evidence="2 3" key="1">
    <citation type="submission" date="2018-06" db="EMBL/GenBank/DDBJ databases">
        <title>Freshwater and sediment microbial communities from various areas in North America, analyzing microbe dynamics in response to fracking.</title>
        <authorList>
            <person name="Lamendella R."/>
        </authorList>
    </citation>
    <scope>NUCLEOTIDE SEQUENCE [LARGE SCALE GENOMIC DNA]</scope>
    <source>
        <strain evidence="2 3">97B</strain>
    </source>
</reference>
<feature type="compositionally biased region" description="Polar residues" evidence="1">
    <location>
        <begin position="520"/>
        <end position="534"/>
    </location>
</feature>
<feature type="region of interest" description="Disordered" evidence="1">
    <location>
        <begin position="183"/>
        <end position="258"/>
    </location>
</feature>
<sequence length="655" mass="74506">MPNCYLFINEHILPRIFSSFYYDDYMAPCHNQSIFVSYQKPKKQSVTYPVEQLQNAPFLDQVHVSHIIHSMMSSLNETNTHHHSTERPSFDITLTTEVQPSIVLSRISKSKHRKRRGKCPRLLSREVRPFERFNYIDRNNSIPQSKYPASAPPIQHVPKYNPSTSPCDNEESKEANIEIKHEQEKTLKKVTGKDIHQNDQKNYINNLDDEPVNDKISHEERPQDQKKHEMKSMRPSPLSESDMTKQTNSAGPSNEDGTRDIILKEEKMKAVFHEDLLEDVKGEQLYILLEKDEVDQDITNQSSLTIDTDVIHPGNSYDDTAPFKTRVDNRPGKNINEDKNIKSTTEDPIPSAKVVKYKLNRSSVMAKKIVNEHKQNAAEFNFEILSSSPPGKEMKYKLNRTDLKTIKIVDAYKKSADETNILNLSLPTKEGNNNVDRADHLAKESASDETDTPAPTTEFHFDILQSASSIKEVKKDVKSTDISPMKVKENETKSTPSNKQVQSDTLSSKSPGSEMKYKLTRTNNQVKSSNHKQTSIVKDEVKNTQEQDFDILHTNTPPKESKLQPFHQKTNKKVSKTVSPSSNTKVKGDFHTAILNKYFTLGDKINVYAGSKLLDQQGTFLTAGPDFFIWIDGDGYVRLQIISGGISIGQTKKKK</sequence>
<dbReference type="EMBL" id="QNRJ01000001">
    <property type="protein sequence ID" value="RBP07834.1"/>
    <property type="molecule type" value="Genomic_DNA"/>
</dbReference>